<evidence type="ECO:0000313" key="4">
    <source>
        <dbReference type="EMBL" id="EJT52516.1"/>
    </source>
</evidence>
<evidence type="ECO:0000256" key="2">
    <source>
        <dbReference type="SAM" id="Phobius"/>
    </source>
</evidence>
<evidence type="ECO:0008006" key="6">
    <source>
        <dbReference type="Google" id="ProtNLM"/>
    </source>
</evidence>
<keyword evidence="2" id="KW-0472">Membrane</keyword>
<feature type="transmembrane region" description="Helical" evidence="2">
    <location>
        <begin position="317"/>
        <end position="341"/>
    </location>
</feature>
<feature type="compositionally biased region" description="Polar residues" evidence="1">
    <location>
        <begin position="413"/>
        <end position="428"/>
    </location>
</feature>
<feature type="signal peptide" evidence="3">
    <location>
        <begin position="1"/>
        <end position="19"/>
    </location>
</feature>
<keyword evidence="3" id="KW-0732">Signal</keyword>
<accession>J5TSG2</accession>
<reference evidence="4 5" key="1">
    <citation type="journal article" date="2012" name="Eukaryot. Cell">
        <title>Draft genome sequence of CBS 2479, the standard type strain of Trichosporon asahii.</title>
        <authorList>
            <person name="Yang R.Y."/>
            <person name="Li H.T."/>
            <person name="Zhu H."/>
            <person name="Zhou G.P."/>
            <person name="Wang M."/>
            <person name="Wang L."/>
        </authorList>
    </citation>
    <scope>NUCLEOTIDE SEQUENCE [LARGE SCALE GENOMIC DNA]</scope>
    <source>
        <strain evidence="5">ATCC 90039 / CBS 2479 / JCM 2466 / KCTC 7840 / NCYC 2677 / UAMH 7654</strain>
    </source>
</reference>
<feature type="region of interest" description="Disordered" evidence="1">
    <location>
        <begin position="554"/>
        <end position="575"/>
    </location>
</feature>
<dbReference type="EMBL" id="ALBS01000023">
    <property type="protein sequence ID" value="EJT52516.1"/>
    <property type="molecule type" value="Genomic_DNA"/>
</dbReference>
<feature type="compositionally biased region" description="Acidic residues" evidence="1">
    <location>
        <begin position="490"/>
        <end position="501"/>
    </location>
</feature>
<feature type="region of interest" description="Disordered" evidence="1">
    <location>
        <begin position="490"/>
        <end position="527"/>
    </location>
</feature>
<keyword evidence="2" id="KW-0812">Transmembrane</keyword>
<feature type="chain" id="PRO_5003784794" description="Fibronectin type-III domain-containing protein" evidence="3">
    <location>
        <begin position="20"/>
        <end position="575"/>
    </location>
</feature>
<sequence length="575" mass="61671">MKPPAPLAVALALASTAAALNSVAHTVSLLPSDPMLMYNPGRGHWGDSQRGGWNLTYDGLQWNTYEPGQQWSDKTRFALSPNGGEVRVPVSGTRIAVEGTSPDNAECDVVATIGGASDTYTFQKGDMGNLQTSQEQPFAFYQARIQPQCKNYAVVGVSFDTLVNVSQKSVEAATEKTETFIGDGDQLTSFFEQSGNVGIATHNDTSVASVPNLGWVSFKAPQYASLVTIRGISCWNCSQFVVQMDPRPDGLDEKLLLDSYSPFTGPATMFVTPLDPGTQYTFNLTGIHGNGGADSLLLKNVEFILSANDGKGNNAGLIAGVVVGVVCGLALIGAPLFFCLWRRKKRGDKVAHMNDGSVVDLTHGQIAQVYPSYASRAHHRPAPESTTSAMALGELPAFSPPAAAYAAPASPSTTHGSQVFATPLQSPFSPVETPGTFSHDSPYGAPVDSPFYPHSQAPSSPEHPSTDIPRAQINDLDDYFQARDSYMEAEWEDAEEHDDFDEPRKGEPSRPPPAARALPVTQEQDAGRLVALPRPQSAALPEYRPSSQYVAGMAHVEPNVQPNHQPHTESPLGRY</sequence>
<keyword evidence="2" id="KW-1133">Transmembrane helix</keyword>
<dbReference type="KEGG" id="tasa:A1Q1_03648"/>
<name>J5TSG2_TRIAS</name>
<comment type="caution">
    <text evidence="4">The sequence shown here is derived from an EMBL/GenBank/DDBJ whole genome shotgun (WGS) entry which is preliminary data.</text>
</comment>
<protein>
    <recommendedName>
        <fullName evidence="6">Fibronectin type-III domain-containing protein</fullName>
    </recommendedName>
</protein>
<feature type="region of interest" description="Disordered" evidence="1">
    <location>
        <begin position="404"/>
        <end position="471"/>
    </location>
</feature>
<proteinExistence type="predicted"/>
<evidence type="ECO:0000256" key="1">
    <source>
        <dbReference type="SAM" id="MobiDB-lite"/>
    </source>
</evidence>
<dbReference type="Proteomes" id="UP000002748">
    <property type="component" value="Unassembled WGS sequence"/>
</dbReference>
<dbReference type="GeneID" id="25987161"/>
<gene>
    <name evidence="4" type="ORF">A1Q1_03648</name>
</gene>
<evidence type="ECO:0000256" key="3">
    <source>
        <dbReference type="SAM" id="SignalP"/>
    </source>
</evidence>
<evidence type="ECO:0000313" key="5">
    <source>
        <dbReference type="Proteomes" id="UP000002748"/>
    </source>
</evidence>
<dbReference type="AlphaFoldDB" id="J5TSG2"/>
<dbReference type="HOGENOM" id="CLU_474233_0_0_1"/>
<dbReference type="VEuPathDB" id="FungiDB:A1Q1_03648"/>
<dbReference type="RefSeq" id="XP_014183737.1">
    <property type="nucleotide sequence ID" value="XM_014328262.1"/>
</dbReference>
<organism evidence="4 5">
    <name type="scientific">Trichosporon asahii var. asahii (strain ATCC 90039 / CBS 2479 / JCM 2466 / KCTC 7840 / NBRC 103889/ NCYC 2677 / UAMH 7654)</name>
    <name type="common">Yeast</name>
    <dbReference type="NCBI Taxonomy" id="1186058"/>
    <lineage>
        <taxon>Eukaryota</taxon>
        <taxon>Fungi</taxon>
        <taxon>Dikarya</taxon>
        <taxon>Basidiomycota</taxon>
        <taxon>Agaricomycotina</taxon>
        <taxon>Tremellomycetes</taxon>
        <taxon>Trichosporonales</taxon>
        <taxon>Trichosporonaceae</taxon>
        <taxon>Trichosporon</taxon>
    </lineage>
</organism>